<keyword evidence="3" id="KW-1185">Reference proteome</keyword>
<evidence type="ECO:0000256" key="1">
    <source>
        <dbReference type="SAM" id="MobiDB-lite"/>
    </source>
</evidence>
<evidence type="ECO:0000313" key="2">
    <source>
        <dbReference type="EMBL" id="KEQ86896.1"/>
    </source>
</evidence>
<feature type="region of interest" description="Disordered" evidence="1">
    <location>
        <begin position="138"/>
        <end position="174"/>
    </location>
</feature>
<evidence type="ECO:0000313" key="3">
    <source>
        <dbReference type="Proteomes" id="UP000030706"/>
    </source>
</evidence>
<name>A0A074YJ08_AURPU</name>
<feature type="compositionally biased region" description="Basic and acidic residues" evidence="1">
    <location>
        <begin position="150"/>
        <end position="160"/>
    </location>
</feature>
<dbReference type="Proteomes" id="UP000030706">
    <property type="component" value="Unassembled WGS sequence"/>
</dbReference>
<gene>
    <name evidence="2" type="ORF">M438DRAFT_291624</name>
</gene>
<sequence length="174" mass="19893">MVHELVHAWVRNMRRDALRIDEVEPYCNDDRIAEPGWALMSAIFGSIGWPIANNPVMYDAPFGLSTIRFPGTRDLRKTFAAESYKGTPAKWGVDISTEYALPMDFIGQFFTNDFWDTRVERFGSGMLRSPKPLGVREAHEYTENSFEAPESPRVKRRLVDGVEVDDPEARSPEH</sequence>
<accession>A0A074YJ08</accession>
<reference evidence="2 3" key="1">
    <citation type="journal article" date="2014" name="BMC Genomics">
        <title>Genome sequencing of four Aureobasidium pullulans varieties: biotechnological potential, stress tolerance, and description of new species.</title>
        <authorList>
            <person name="Gostin Ar C."/>
            <person name="Ohm R.A."/>
            <person name="Kogej T."/>
            <person name="Sonjak S."/>
            <person name="Turk M."/>
            <person name="Zajc J."/>
            <person name="Zalar P."/>
            <person name="Grube M."/>
            <person name="Sun H."/>
            <person name="Han J."/>
            <person name="Sharma A."/>
            <person name="Chiniquy J."/>
            <person name="Ngan C.Y."/>
            <person name="Lipzen A."/>
            <person name="Barry K."/>
            <person name="Grigoriev I.V."/>
            <person name="Gunde-Cimerman N."/>
        </authorList>
    </citation>
    <scope>NUCLEOTIDE SEQUENCE [LARGE SCALE GENOMIC DNA]</scope>
    <source>
        <strain evidence="2 3">EXF-150</strain>
    </source>
</reference>
<feature type="non-terminal residue" evidence="2">
    <location>
        <position position="174"/>
    </location>
</feature>
<dbReference type="HOGENOM" id="CLU_1543685_0_0_1"/>
<dbReference type="EMBL" id="KL584977">
    <property type="protein sequence ID" value="KEQ86896.1"/>
    <property type="molecule type" value="Genomic_DNA"/>
</dbReference>
<proteinExistence type="predicted"/>
<dbReference type="AlphaFoldDB" id="A0A074YJ08"/>
<protein>
    <submittedName>
        <fullName evidence="2">Uncharacterized protein</fullName>
    </submittedName>
</protein>
<dbReference type="RefSeq" id="XP_029763083.1">
    <property type="nucleotide sequence ID" value="XM_029901753.1"/>
</dbReference>
<organism evidence="2 3">
    <name type="scientific">Aureobasidium pullulans EXF-150</name>
    <dbReference type="NCBI Taxonomy" id="1043002"/>
    <lineage>
        <taxon>Eukaryota</taxon>
        <taxon>Fungi</taxon>
        <taxon>Dikarya</taxon>
        <taxon>Ascomycota</taxon>
        <taxon>Pezizomycotina</taxon>
        <taxon>Dothideomycetes</taxon>
        <taxon>Dothideomycetidae</taxon>
        <taxon>Dothideales</taxon>
        <taxon>Saccotheciaceae</taxon>
        <taxon>Aureobasidium</taxon>
    </lineage>
</organism>
<dbReference type="GeneID" id="40744059"/>